<dbReference type="InterPro" id="IPR025605">
    <property type="entry name" value="OST-HTH/LOTUS_dom"/>
</dbReference>
<evidence type="ECO:0000259" key="1">
    <source>
        <dbReference type="Pfam" id="PF12872"/>
    </source>
</evidence>
<dbReference type="Pfam" id="PF12872">
    <property type="entry name" value="OST-HTH"/>
    <property type="match status" value="1"/>
</dbReference>
<evidence type="ECO:0000313" key="3">
    <source>
        <dbReference type="Proteomes" id="UP000598196"/>
    </source>
</evidence>
<name>A0A918DE58_9RHOB</name>
<evidence type="ECO:0000313" key="2">
    <source>
        <dbReference type="EMBL" id="GGO39356.1"/>
    </source>
</evidence>
<reference evidence="2 3" key="1">
    <citation type="journal article" date="2014" name="Int. J. Syst. Evol. Microbiol.">
        <title>Complete genome sequence of Corynebacterium casei LMG S-19264T (=DSM 44701T), isolated from a smear-ripened cheese.</title>
        <authorList>
            <consortium name="US DOE Joint Genome Institute (JGI-PGF)"/>
            <person name="Walter F."/>
            <person name="Albersmeier A."/>
            <person name="Kalinowski J."/>
            <person name="Ruckert C."/>
        </authorList>
    </citation>
    <scope>NUCLEOTIDE SEQUENCE [LARGE SCALE GENOMIC DNA]</scope>
    <source>
        <strain evidence="2 3">CGMCC 1.7029</strain>
    </source>
</reference>
<keyword evidence="3" id="KW-1185">Reference proteome</keyword>
<dbReference type="Proteomes" id="UP000598196">
    <property type="component" value="Unassembled WGS sequence"/>
</dbReference>
<dbReference type="AlphaFoldDB" id="A0A918DE58"/>
<dbReference type="EMBL" id="BMLP01000027">
    <property type="protein sequence ID" value="GGO39356.1"/>
    <property type="molecule type" value="Genomic_DNA"/>
</dbReference>
<dbReference type="CDD" id="cd10146">
    <property type="entry name" value="LabA_like_C"/>
    <property type="match status" value="1"/>
</dbReference>
<gene>
    <name evidence="2" type="ORF">GCM10010991_37940</name>
</gene>
<dbReference type="Gene3D" id="3.30.420.610">
    <property type="entry name" value="LOTUS domain-like"/>
    <property type="match status" value="1"/>
</dbReference>
<sequence>MAPETAPPQERHEIERLIGQCLLRLQAFELRMKAIVATYRLSGSAEMLEQLQAQRIAETRRKTMGALVGDLMGNFLVPEGYQGSRDGSEDGPAISFLMQIALPTNEFSRIQAEHRELIAKRNALVHHFLEEHDLRSEEGCRAAARDISATIDRVACANDELTELAAGMDQARKAFAEQLASPDVRNWIVGGAIPWRATAIAGALHQAATALSQDGWISVEAATAWITAHNPDERPEQYGCRTWRQLIHESRLFDLQIRRVNGRRQACYRPRTRRDEPT</sequence>
<feature type="domain" description="HTH OST-type" evidence="1">
    <location>
        <begin position="200"/>
        <end position="259"/>
    </location>
</feature>
<dbReference type="RefSeq" id="WP_188781624.1">
    <property type="nucleotide sequence ID" value="NZ_BMLP01000027.1"/>
</dbReference>
<proteinExistence type="predicted"/>
<comment type="caution">
    <text evidence="2">The sequence shown here is derived from an EMBL/GenBank/DDBJ whole genome shotgun (WGS) entry which is preliminary data.</text>
</comment>
<accession>A0A918DE58</accession>
<protein>
    <recommendedName>
        <fullName evidence="1">HTH OST-type domain-containing protein</fullName>
    </recommendedName>
</protein>
<organism evidence="2 3">
    <name type="scientific">Gemmobacter aquaticus</name>
    <dbReference type="NCBI Taxonomy" id="490185"/>
    <lineage>
        <taxon>Bacteria</taxon>
        <taxon>Pseudomonadati</taxon>
        <taxon>Pseudomonadota</taxon>
        <taxon>Alphaproteobacteria</taxon>
        <taxon>Rhodobacterales</taxon>
        <taxon>Paracoccaceae</taxon>
        <taxon>Gemmobacter</taxon>
    </lineage>
</organism>
<dbReference type="InterPro" id="IPR041966">
    <property type="entry name" value="LOTUS-like"/>
</dbReference>